<feature type="non-terminal residue" evidence="1">
    <location>
        <position position="1"/>
    </location>
</feature>
<evidence type="ECO:0000313" key="1">
    <source>
        <dbReference type="EMBL" id="CDW43826.1"/>
    </source>
</evidence>
<organism evidence="1">
    <name type="scientific">Lepeophtheirus salmonis</name>
    <name type="common">Salmon louse</name>
    <name type="synonym">Caligus salmonis</name>
    <dbReference type="NCBI Taxonomy" id="72036"/>
    <lineage>
        <taxon>Eukaryota</taxon>
        <taxon>Metazoa</taxon>
        <taxon>Ecdysozoa</taxon>
        <taxon>Arthropoda</taxon>
        <taxon>Crustacea</taxon>
        <taxon>Multicrustacea</taxon>
        <taxon>Hexanauplia</taxon>
        <taxon>Copepoda</taxon>
        <taxon>Siphonostomatoida</taxon>
        <taxon>Caligidae</taxon>
        <taxon>Lepeophtheirus</taxon>
    </lineage>
</organism>
<dbReference type="EMBL" id="HACA01026465">
    <property type="protein sequence ID" value="CDW43826.1"/>
    <property type="molecule type" value="Transcribed_RNA"/>
</dbReference>
<dbReference type="AlphaFoldDB" id="A0A0K2V1G7"/>
<protein>
    <submittedName>
        <fullName evidence="1">Uncharacterized protein</fullName>
    </submittedName>
</protein>
<proteinExistence type="predicted"/>
<reference evidence="1" key="1">
    <citation type="submission" date="2014-05" db="EMBL/GenBank/DDBJ databases">
        <authorList>
            <person name="Chronopoulou M."/>
        </authorList>
    </citation>
    <scope>NUCLEOTIDE SEQUENCE</scope>
    <source>
        <tissue evidence="1">Whole organism</tissue>
    </source>
</reference>
<accession>A0A0K2V1G7</accession>
<sequence>CVLYRLPLSRLIICKKCWEDRILITILLLQAPQTRCSTIPLAKLHQLPFNS</sequence>
<name>A0A0K2V1G7_LEPSM</name>